<evidence type="ECO:0000259" key="19">
    <source>
        <dbReference type="PROSITE" id="PS50878"/>
    </source>
</evidence>
<keyword evidence="5" id="KW-0540">Nuclease</keyword>
<keyword evidence="10" id="KW-0460">Magnesium</keyword>
<dbReference type="InterPro" id="IPR041588">
    <property type="entry name" value="Integrase_H2C2"/>
</dbReference>
<dbReference type="CDD" id="cd01647">
    <property type="entry name" value="RT_LTR"/>
    <property type="match status" value="1"/>
</dbReference>
<keyword evidence="12" id="KW-0695">RNA-directed DNA polymerase</keyword>
<dbReference type="InterPro" id="IPR005162">
    <property type="entry name" value="Retrotrans_gag_dom"/>
</dbReference>
<evidence type="ECO:0000256" key="17">
    <source>
        <dbReference type="SAM" id="MobiDB-lite"/>
    </source>
</evidence>
<evidence type="ECO:0000256" key="14">
    <source>
        <dbReference type="ARBA" id="ARBA00023125"/>
    </source>
</evidence>
<evidence type="ECO:0000256" key="16">
    <source>
        <dbReference type="PROSITE-ProRule" id="PRU00047"/>
    </source>
</evidence>
<feature type="region of interest" description="Disordered" evidence="17">
    <location>
        <begin position="368"/>
        <end position="413"/>
    </location>
</feature>
<feature type="compositionally biased region" description="Basic and acidic residues" evidence="17">
    <location>
        <begin position="399"/>
        <end position="411"/>
    </location>
</feature>
<evidence type="ECO:0000256" key="12">
    <source>
        <dbReference type="ARBA" id="ARBA00022918"/>
    </source>
</evidence>
<dbReference type="PROSITE" id="PS50158">
    <property type="entry name" value="ZF_CCHC"/>
    <property type="match status" value="1"/>
</dbReference>
<feature type="region of interest" description="Disordered" evidence="17">
    <location>
        <begin position="1"/>
        <end position="40"/>
    </location>
</feature>
<keyword evidence="13" id="KW-0239">DNA-directed DNA polymerase</keyword>
<dbReference type="Pfam" id="PF03732">
    <property type="entry name" value="Retrotrans_gag"/>
    <property type="match status" value="1"/>
</dbReference>
<keyword evidence="22" id="KW-1185">Reference proteome</keyword>
<evidence type="ECO:0000256" key="9">
    <source>
        <dbReference type="ARBA" id="ARBA00022801"/>
    </source>
</evidence>
<evidence type="ECO:0000256" key="3">
    <source>
        <dbReference type="ARBA" id="ARBA00022679"/>
    </source>
</evidence>
<dbReference type="Gene3D" id="3.30.420.10">
    <property type="entry name" value="Ribonuclease H-like superfamily/Ribonuclease H"/>
    <property type="match status" value="1"/>
</dbReference>
<evidence type="ECO:0000256" key="8">
    <source>
        <dbReference type="ARBA" id="ARBA00022759"/>
    </source>
</evidence>
<dbReference type="InterPro" id="IPR021109">
    <property type="entry name" value="Peptidase_aspartic_dom_sf"/>
</dbReference>
<evidence type="ECO:0000313" key="22">
    <source>
        <dbReference type="Proteomes" id="UP001358586"/>
    </source>
</evidence>
<dbReference type="Pfam" id="PF08284">
    <property type="entry name" value="RVP_2"/>
    <property type="match status" value="1"/>
</dbReference>
<dbReference type="SUPFAM" id="SSF56672">
    <property type="entry name" value="DNA/RNA polymerases"/>
    <property type="match status" value="1"/>
</dbReference>
<dbReference type="Gene3D" id="3.10.10.10">
    <property type="entry name" value="HIV Type 1 Reverse Transcriptase, subunit A, domain 1"/>
    <property type="match status" value="1"/>
</dbReference>
<evidence type="ECO:0000256" key="7">
    <source>
        <dbReference type="ARBA" id="ARBA00022750"/>
    </source>
</evidence>
<dbReference type="InterPro" id="IPR016197">
    <property type="entry name" value="Chromo-like_dom_sf"/>
</dbReference>
<dbReference type="PROSITE" id="PS50994">
    <property type="entry name" value="INTEGRASE"/>
    <property type="match status" value="1"/>
</dbReference>
<dbReference type="PROSITE" id="PS50878">
    <property type="entry name" value="RT_POL"/>
    <property type="match status" value="1"/>
</dbReference>
<dbReference type="Pfam" id="PF17917">
    <property type="entry name" value="RT_RNaseH"/>
    <property type="match status" value="1"/>
</dbReference>
<dbReference type="InterPro" id="IPR001584">
    <property type="entry name" value="Integrase_cat-core"/>
</dbReference>
<evidence type="ECO:0000256" key="10">
    <source>
        <dbReference type="ARBA" id="ARBA00022842"/>
    </source>
</evidence>
<evidence type="ECO:0000256" key="11">
    <source>
        <dbReference type="ARBA" id="ARBA00022908"/>
    </source>
</evidence>
<dbReference type="Gene3D" id="4.10.60.10">
    <property type="entry name" value="Zinc finger, CCHC-type"/>
    <property type="match status" value="1"/>
</dbReference>
<accession>A0ABR0R2Q1</accession>
<evidence type="ECO:0000256" key="2">
    <source>
        <dbReference type="ARBA" id="ARBA00022670"/>
    </source>
</evidence>
<feature type="domain" description="Reverse transcriptase" evidence="19">
    <location>
        <begin position="652"/>
        <end position="831"/>
    </location>
</feature>
<feature type="region of interest" description="Disordered" evidence="17">
    <location>
        <begin position="283"/>
        <end position="326"/>
    </location>
</feature>
<evidence type="ECO:0000259" key="20">
    <source>
        <dbReference type="PROSITE" id="PS50994"/>
    </source>
</evidence>
<keyword evidence="15" id="KW-0233">DNA recombination</keyword>
<organism evidence="21 22">
    <name type="scientific">Gossypium arboreum</name>
    <name type="common">Tree cotton</name>
    <name type="synonym">Gossypium nanking</name>
    <dbReference type="NCBI Taxonomy" id="29729"/>
    <lineage>
        <taxon>Eukaryota</taxon>
        <taxon>Viridiplantae</taxon>
        <taxon>Streptophyta</taxon>
        <taxon>Embryophyta</taxon>
        <taxon>Tracheophyta</taxon>
        <taxon>Spermatophyta</taxon>
        <taxon>Magnoliopsida</taxon>
        <taxon>eudicotyledons</taxon>
        <taxon>Gunneridae</taxon>
        <taxon>Pentapetalae</taxon>
        <taxon>rosids</taxon>
        <taxon>malvids</taxon>
        <taxon>Malvales</taxon>
        <taxon>Malvaceae</taxon>
        <taxon>Malvoideae</taxon>
        <taxon>Gossypium</taxon>
    </lineage>
</organism>
<dbReference type="InterPro" id="IPR043502">
    <property type="entry name" value="DNA/RNA_pol_sf"/>
</dbReference>
<reference evidence="21 22" key="1">
    <citation type="submission" date="2023-03" db="EMBL/GenBank/DDBJ databases">
        <title>WGS of Gossypium arboreum.</title>
        <authorList>
            <person name="Yu D."/>
        </authorList>
    </citation>
    <scope>NUCLEOTIDE SEQUENCE [LARGE SCALE GENOMIC DNA]</scope>
    <source>
        <tissue evidence="21">Leaf</tissue>
    </source>
</reference>
<keyword evidence="11" id="KW-0229">DNA integration</keyword>
<keyword evidence="8" id="KW-0255">Endonuclease</keyword>
<evidence type="ECO:0000256" key="15">
    <source>
        <dbReference type="ARBA" id="ARBA00023172"/>
    </source>
</evidence>
<evidence type="ECO:0000256" key="5">
    <source>
        <dbReference type="ARBA" id="ARBA00022722"/>
    </source>
</evidence>
<dbReference type="InterPro" id="IPR041373">
    <property type="entry name" value="RT_RNaseH"/>
</dbReference>
<protein>
    <recommendedName>
        <fullName evidence="1">RNA-directed DNA polymerase</fullName>
        <ecNumber evidence="1">2.7.7.49</ecNumber>
    </recommendedName>
</protein>
<dbReference type="InterPro" id="IPR043128">
    <property type="entry name" value="Rev_trsase/Diguanyl_cyclase"/>
</dbReference>
<dbReference type="Proteomes" id="UP001358586">
    <property type="component" value="Chromosome 1"/>
</dbReference>
<dbReference type="PANTHER" id="PTHR37984">
    <property type="entry name" value="PROTEIN CBG26694"/>
    <property type="match status" value="1"/>
</dbReference>
<feature type="domain" description="CCHC-type" evidence="18">
    <location>
        <begin position="350"/>
        <end position="365"/>
    </location>
</feature>
<evidence type="ECO:0000259" key="18">
    <source>
        <dbReference type="PROSITE" id="PS50158"/>
    </source>
</evidence>
<dbReference type="Pfam" id="PF00078">
    <property type="entry name" value="RVT_1"/>
    <property type="match status" value="1"/>
</dbReference>
<dbReference type="InterPro" id="IPR001878">
    <property type="entry name" value="Znf_CCHC"/>
</dbReference>
<keyword evidence="14" id="KW-0238">DNA-binding</keyword>
<dbReference type="SUPFAM" id="SSF50630">
    <property type="entry name" value="Acid proteases"/>
    <property type="match status" value="1"/>
</dbReference>
<sequence length="1559" mass="178988">MDPDPNRAIADDVESVAPAPAQGTAPADSQPIASNPNDEARQAFYSVMNDWFNQYIRTNTAVPQPPFPTNTAPAPTMPPVTDQIRSNKPPVDRIRKHGATEFKATDSDDAEQAEFWLDNTIRVLDELSCTLDECLKCAISLLRDSAYYWWSTLTSVVPREQVTWEFFQTEFRKKYISQRFVDQKRKEFLELKQGSMSVTDYERKFVRLSRYARECVSSEAVMCKRFEDGLNEDIKMFVGILEIQEFVVLVERTCKAEELRKEKQKVDVGTGEFHKRSLGKSLQHASKKFRDDVGRSRGTSGLFRRDRDRPPVGTRGTSVTSVGNERRDKTECRHCGKWHSGSCRFRDCSCYKCGSVDHFIKDCPRLPEQKINQSGKPGATTARGRPSGNTGNASGGQRGSRDATTRSEARAPARAYAIRAREDASSPDVITGTFTLFDTNVIALIDPGSTHSYICETLASSKTLPIESTEFVIRVSNPLGRYVLVDKVCKKCPLVIRGSCFPADLMLLPFDEFDVILGLDWLTVYDAVVNCKSKTIDLRCANNEMIRVESTDLKGLPTVISSMLAQKYVRKGCEAYLAYVLDDKELEIKPESVPVVCEYPDVFPEELPGLPPVREIEFGIELVPRTTPISIAPYRMPPTELKELKAQLQELTDRGFARPSFSPWGTPVLFVKKKDGTMRLCIDYRQLNKVTIKNKYPLPRIDDLFDQLKGASVFSKIDLRSGYYQLQIQDSNVPKTTFRTRYGHYEFLVMPFGLTNAPAVFMDLMNRIFRQYLDRFVVVFIDDILVYSRDETEHAEHLRLVLQILRDKQLYAKFSKCEFWLREVSFLGHVVSASGIRVDPSKISAILNWKPPRNITEVRSFLGLAGYYRRFIKGFSMIATPMTKLLQKDVKFEWTEKCQKSFDQLKTYLTEAPILVQPESGKEFVIYSDASLLGLGCVLMQEGRVVAYASRQLKQHEKNYPAHDLELAAIIFALKIWRHYLFGEKCHVFSNHKSLKYLMTQRDLNLRQRRWLELLKDYELVIDYHPGKANNVVADALSQKSLFALRAMNVHLSVLLDNVLVAELKAKSLLIHQIREAQKVDDEMVAKRAECVSNKESEFQIDDDDCLRFRSRLCVPRNSELISMILNEAHCSRMSIHPGSTKMYNDLKCQFWWHGMKRDISDFVSRCLICQQVKAEHQVPSGLLQPIKIPEWKWDRVTMDFVSGLPLSASKKDAVWVVVDRLTKSAHFIPVRTDFPLDKLAELYVFQIVRLHGVPISVVSDRDPRFTSRFWKKLQEALGTKLHFSTAFHPQTDGQSERIIQILEDMLRCCILEFSGSWEQYLPLIEFAYNNSFQSSIKMAPYEALYGRKCRTPLFWTELGESKIFGVDLIKDAEQKVKVIRENLKIASDRQKSYADLKRKDIEYQVGDKVFLKVSPWKKILRFGRKGKLSPRFIGPYEVSERVGPVAYRLILPPELEKIHDVFHVSMLRRYRSDPSHIISPSEVEIQADMSYEEEPIRILAREVKELRNERVPLVKVLWLKHGIEEATWEPENSMKERYPNLFTSKIFGDENFLNGGEL</sequence>
<dbReference type="Gene3D" id="3.30.70.270">
    <property type="match status" value="2"/>
</dbReference>
<evidence type="ECO:0000256" key="6">
    <source>
        <dbReference type="ARBA" id="ARBA00022723"/>
    </source>
</evidence>
<gene>
    <name evidence="21" type="ORF">PVK06_001590</name>
</gene>
<comment type="caution">
    <text evidence="21">The sequence shown here is derived from an EMBL/GenBank/DDBJ whole genome shotgun (WGS) entry which is preliminary data.</text>
</comment>
<dbReference type="InterPro" id="IPR056924">
    <property type="entry name" value="SH3_Tf2-1"/>
</dbReference>
<keyword evidence="4" id="KW-0548">Nucleotidyltransferase</keyword>
<keyword evidence="16" id="KW-0862">Zinc</keyword>
<feature type="region of interest" description="Disordered" evidence="17">
    <location>
        <begin position="69"/>
        <end position="91"/>
    </location>
</feature>
<name>A0ABR0R2Q1_GOSAR</name>
<evidence type="ECO:0000256" key="1">
    <source>
        <dbReference type="ARBA" id="ARBA00012493"/>
    </source>
</evidence>
<dbReference type="InterPro" id="IPR000477">
    <property type="entry name" value="RT_dom"/>
</dbReference>
<feature type="domain" description="Integrase catalytic" evidence="20">
    <location>
        <begin position="1182"/>
        <end position="1349"/>
    </location>
</feature>
<dbReference type="Gene3D" id="3.10.20.370">
    <property type="match status" value="1"/>
</dbReference>
<dbReference type="InterPro" id="IPR012337">
    <property type="entry name" value="RNaseH-like_sf"/>
</dbReference>
<evidence type="ECO:0000313" key="21">
    <source>
        <dbReference type="EMBL" id="KAK5845407.1"/>
    </source>
</evidence>
<dbReference type="Pfam" id="PF24626">
    <property type="entry name" value="SH3_Tf2-1"/>
    <property type="match status" value="1"/>
</dbReference>
<keyword evidence="9" id="KW-0378">Hydrolase</keyword>
<keyword evidence="6" id="KW-0479">Metal-binding</keyword>
<keyword evidence="7" id="KW-0064">Aspartyl protease</keyword>
<keyword evidence="16" id="KW-0863">Zinc-finger</keyword>
<evidence type="ECO:0000256" key="4">
    <source>
        <dbReference type="ARBA" id="ARBA00022695"/>
    </source>
</evidence>
<evidence type="ECO:0000256" key="13">
    <source>
        <dbReference type="ARBA" id="ARBA00022932"/>
    </source>
</evidence>
<dbReference type="CDD" id="cd00303">
    <property type="entry name" value="retropepsin_like"/>
    <property type="match status" value="1"/>
</dbReference>
<dbReference type="SMART" id="SM00343">
    <property type="entry name" value="ZnF_C2HC"/>
    <property type="match status" value="1"/>
</dbReference>
<dbReference type="SUPFAM" id="SSF53098">
    <property type="entry name" value="Ribonuclease H-like"/>
    <property type="match status" value="1"/>
</dbReference>
<dbReference type="InterPro" id="IPR036397">
    <property type="entry name" value="RNaseH_sf"/>
</dbReference>
<dbReference type="PANTHER" id="PTHR37984:SF5">
    <property type="entry name" value="PROTEIN NYNRIN-LIKE"/>
    <property type="match status" value="1"/>
</dbReference>
<dbReference type="CDD" id="cd09274">
    <property type="entry name" value="RNase_HI_RT_Ty3"/>
    <property type="match status" value="1"/>
</dbReference>
<dbReference type="Gene3D" id="2.40.70.10">
    <property type="entry name" value="Acid Proteases"/>
    <property type="match status" value="1"/>
</dbReference>
<dbReference type="Pfam" id="PF17921">
    <property type="entry name" value="Integrase_H2C2"/>
    <property type="match status" value="1"/>
</dbReference>
<proteinExistence type="predicted"/>
<dbReference type="InterPro" id="IPR050951">
    <property type="entry name" value="Retrovirus_Pol_polyprotein"/>
</dbReference>
<keyword evidence="2" id="KW-0645">Protease</keyword>
<dbReference type="Gene3D" id="1.10.340.70">
    <property type="match status" value="1"/>
</dbReference>
<dbReference type="SUPFAM" id="SSF54160">
    <property type="entry name" value="Chromo domain-like"/>
    <property type="match status" value="1"/>
</dbReference>
<dbReference type="EMBL" id="JARKNE010000001">
    <property type="protein sequence ID" value="KAK5845407.1"/>
    <property type="molecule type" value="Genomic_DNA"/>
</dbReference>
<keyword evidence="3" id="KW-0808">Transferase</keyword>
<dbReference type="EC" id="2.7.7.49" evidence="1"/>